<proteinExistence type="predicted"/>
<dbReference type="EMBL" id="CDOL01000243">
    <property type="protein sequence ID" value="CEN53746.1"/>
    <property type="molecule type" value="Genomic_DNA"/>
</dbReference>
<protein>
    <submittedName>
        <fullName evidence="1">Uncharacterized protein</fullName>
    </submittedName>
</protein>
<dbReference type="AlphaFoldDB" id="A0A0B7IPF4"/>
<evidence type="ECO:0000313" key="2">
    <source>
        <dbReference type="Proteomes" id="UP000038200"/>
    </source>
</evidence>
<name>A0A0B7IPF4_9FLAO</name>
<reference evidence="1 2" key="1">
    <citation type="submission" date="2015-01" db="EMBL/GenBank/DDBJ databases">
        <authorList>
            <person name="Xiang T."/>
            <person name="Song Y."/>
            <person name="Huang L."/>
            <person name="Wang B."/>
            <person name="Wu P."/>
        </authorList>
    </citation>
    <scope>NUCLEOTIDE SEQUENCE [LARGE SCALE GENOMIC DNA]</scope>
    <source>
        <strain evidence="1 2">CcD93</strain>
    </source>
</reference>
<gene>
    <name evidence="1" type="ORF">CCAND93_530048</name>
</gene>
<sequence length="52" mass="6333">MYFCISETVILIKYPAKIGEFMLIKNDIYQLVIKKDFLYSFLVDNFDFYHIQ</sequence>
<evidence type="ECO:0000313" key="1">
    <source>
        <dbReference type="EMBL" id="CEN53746.1"/>
    </source>
</evidence>
<organism evidence="1 2">
    <name type="scientific">Capnocytophaga canis</name>
    <dbReference type="NCBI Taxonomy" id="1848903"/>
    <lineage>
        <taxon>Bacteria</taxon>
        <taxon>Pseudomonadati</taxon>
        <taxon>Bacteroidota</taxon>
        <taxon>Flavobacteriia</taxon>
        <taxon>Flavobacteriales</taxon>
        <taxon>Flavobacteriaceae</taxon>
        <taxon>Capnocytophaga</taxon>
    </lineage>
</organism>
<accession>A0A0B7IPF4</accession>
<dbReference type="Proteomes" id="UP000038200">
    <property type="component" value="Unassembled WGS sequence"/>
</dbReference>